<dbReference type="PaxDb" id="55529-EKX39404"/>
<evidence type="ECO:0000313" key="1">
    <source>
        <dbReference type="EMBL" id="EKX39404.1"/>
    </source>
</evidence>
<evidence type="ECO:0000313" key="3">
    <source>
        <dbReference type="Proteomes" id="UP000011087"/>
    </source>
</evidence>
<dbReference type="EnsemblProtists" id="EKX39404">
    <property type="protein sequence ID" value="EKX39404"/>
    <property type="gene ID" value="GUITHDRAFT_114604"/>
</dbReference>
<evidence type="ECO:0000313" key="2">
    <source>
        <dbReference type="EnsemblProtists" id="EKX39404"/>
    </source>
</evidence>
<reference evidence="1 3" key="1">
    <citation type="journal article" date="2012" name="Nature">
        <title>Algal genomes reveal evolutionary mosaicism and the fate of nucleomorphs.</title>
        <authorList>
            <consortium name="DOE Joint Genome Institute"/>
            <person name="Curtis B.A."/>
            <person name="Tanifuji G."/>
            <person name="Burki F."/>
            <person name="Gruber A."/>
            <person name="Irimia M."/>
            <person name="Maruyama S."/>
            <person name="Arias M.C."/>
            <person name="Ball S.G."/>
            <person name="Gile G.H."/>
            <person name="Hirakawa Y."/>
            <person name="Hopkins J.F."/>
            <person name="Kuo A."/>
            <person name="Rensing S.A."/>
            <person name="Schmutz J."/>
            <person name="Symeonidi A."/>
            <person name="Elias M."/>
            <person name="Eveleigh R.J."/>
            <person name="Herman E.K."/>
            <person name="Klute M.J."/>
            <person name="Nakayama T."/>
            <person name="Obornik M."/>
            <person name="Reyes-Prieto A."/>
            <person name="Armbrust E.V."/>
            <person name="Aves S.J."/>
            <person name="Beiko R.G."/>
            <person name="Coutinho P."/>
            <person name="Dacks J.B."/>
            <person name="Durnford D.G."/>
            <person name="Fast N.M."/>
            <person name="Green B.R."/>
            <person name="Grisdale C.J."/>
            <person name="Hempel F."/>
            <person name="Henrissat B."/>
            <person name="Hoppner M.P."/>
            <person name="Ishida K."/>
            <person name="Kim E."/>
            <person name="Koreny L."/>
            <person name="Kroth P.G."/>
            <person name="Liu Y."/>
            <person name="Malik S.B."/>
            <person name="Maier U.G."/>
            <person name="McRose D."/>
            <person name="Mock T."/>
            <person name="Neilson J.A."/>
            <person name="Onodera N.T."/>
            <person name="Poole A.M."/>
            <person name="Pritham E.J."/>
            <person name="Richards T.A."/>
            <person name="Rocap G."/>
            <person name="Roy S.W."/>
            <person name="Sarai C."/>
            <person name="Schaack S."/>
            <person name="Shirato S."/>
            <person name="Slamovits C.H."/>
            <person name="Spencer D.F."/>
            <person name="Suzuki S."/>
            <person name="Worden A.Z."/>
            <person name="Zauner S."/>
            <person name="Barry K."/>
            <person name="Bell C."/>
            <person name="Bharti A.K."/>
            <person name="Crow J.A."/>
            <person name="Grimwood J."/>
            <person name="Kramer R."/>
            <person name="Lindquist E."/>
            <person name="Lucas S."/>
            <person name="Salamov A."/>
            <person name="McFadden G.I."/>
            <person name="Lane C.E."/>
            <person name="Keeling P.J."/>
            <person name="Gray M.W."/>
            <person name="Grigoriev I.V."/>
            <person name="Archibald J.M."/>
        </authorList>
    </citation>
    <scope>NUCLEOTIDE SEQUENCE</scope>
    <source>
        <strain evidence="1 3">CCMP2712</strain>
    </source>
</reference>
<keyword evidence="3" id="KW-1185">Reference proteome</keyword>
<dbReference type="OrthoDB" id="10610532at2759"/>
<reference evidence="3" key="2">
    <citation type="submission" date="2012-11" db="EMBL/GenBank/DDBJ databases">
        <authorList>
            <person name="Kuo A."/>
            <person name="Curtis B.A."/>
            <person name="Tanifuji G."/>
            <person name="Burki F."/>
            <person name="Gruber A."/>
            <person name="Irimia M."/>
            <person name="Maruyama S."/>
            <person name="Arias M.C."/>
            <person name="Ball S.G."/>
            <person name="Gile G.H."/>
            <person name="Hirakawa Y."/>
            <person name="Hopkins J.F."/>
            <person name="Rensing S.A."/>
            <person name="Schmutz J."/>
            <person name="Symeonidi A."/>
            <person name="Elias M."/>
            <person name="Eveleigh R.J."/>
            <person name="Herman E.K."/>
            <person name="Klute M.J."/>
            <person name="Nakayama T."/>
            <person name="Obornik M."/>
            <person name="Reyes-Prieto A."/>
            <person name="Armbrust E.V."/>
            <person name="Aves S.J."/>
            <person name="Beiko R.G."/>
            <person name="Coutinho P."/>
            <person name="Dacks J.B."/>
            <person name="Durnford D.G."/>
            <person name="Fast N.M."/>
            <person name="Green B.R."/>
            <person name="Grisdale C."/>
            <person name="Hempe F."/>
            <person name="Henrissat B."/>
            <person name="Hoppner M.P."/>
            <person name="Ishida K.-I."/>
            <person name="Kim E."/>
            <person name="Koreny L."/>
            <person name="Kroth P.G."/>
            <person name="Liu Y."/>
            <person name="Malik S.-B."/>
            <person name="Maier U.G."/>
            <person name="McRose D."/>
            <person name="Mock T."/>
            <person name="Neilson J.A."/>
            <person name="Onodera N.T."/>
            <person name="Poole A.M."/>
            <person name="Pritham E.J."/>
            <person name="Richards T.A."/>
            <person name="Rocap G."/>
            <person name="Roy S.W."/>
            <person name="Sarai C."/>
            <person name="Schaack S."/>
            <person name="Shirato S."/>
            <person name="Slamovits C.H."/>
            <person name="Spencer D.F."/>
            <person name="Suzuki S."/>
            <person name="Worden A.Z."/>
            <person name="Zauner S."/>
            <person name="Barry K."/>
            <person name="Bell C."/>
            <person name="Bharti A.K."/>
            <person name="Crow J.A."/>
            <person name="Grimwood J."/>
            <person name="Kramer R."/>
            <person name="Lindquist E."/>
            <person name="Lucas S."/>
            <person name="Salamov A."/>
            <person name="McFadden G.I."/>
            <person name="Lane C.E."/>
            <person name="Keeling P.J."/>
            <person name="Gray M.W."/>
            <person name="Grigoriev I.V."/>
            <person name="Archibald J.M."/>
        </authorList>
    </citation>
    <scope>NUCLEOTIDE SEQUENCE</scope>
    <source>
        <strain evidence="3">CCMP2712</strain>
    </source>
</reference>
<proteinExistence type="predicted"/>
<dbReference type="EMBL" id="JH993040">
    <property type="protein sequence ID" value="EKX39404.1"/>
    <property type="molecule type" value="Genomic_DNA"/>
</dbReference>
<accession>L1IU38</accession>
<dbReference type="RefSeq" id="XP_005826384.1">
    <property type="nucleotide sequence ID" value="XM_005826327.1"/>
</dbReference>
<protein>
    <submittedName>
        <fullName evidence="1 2">Uncharacterized protein</fullName>
    </submittedName>
</protein>
<name>L1IU38_GUITC</name>
<dbReference type="AlphaFoldDB" id="L1IU38"/>
<sequence>MVPGGGVAAMAAPSVYLPSYYGAPYGAPYYSGAGMNTFQAPTVWQGDHVVSGGQPEWASEDAAQHALNLANWRIKLLQAKLEQAKLASKVMNVAAPGTYENEEDEYKTKTALKQIKNGLVSLASSTSDAISSLADKVKHIKGPSKTKHSNYLSKLRQLKTSTDQQLSAILNKIDSIAKDK</sequence>
<dbReference type="GeneID" id="17296066"/>
<reference evidence="2" key="3">
    <citation type="submission" date="2015-06" db="UniProtKB">
        <authorList>
            <consortium name="EnsemblProtists"/>
        </authorList>
    </citation>
    <scope>IDENTIFICATION</scope>
</reference>
<dbReference type="Proteomes" id="UP000011087">
    <property type="component" value="Unassembled WGS sequence"/>
</dbReference>
<dbReference type="HOGENOM" id="CLU_1499055_0_0_1"/>
<organism evidence="1">
    <name type="scientific">Guillardia theta (strain CCMP2712)</name>
    <name type="common">Cryptophyte</name>
    <dbReference type="NCBI Taxonomy" id="905079"/>
    <lineage>
        <taxon>Eukaryota</taxon>
        <taxon>Cryptophyceae</taxon>
        <taxon>Pyrenomonadales</taxon>
        <taxon>Geminigeraceae</taxon>
        <taxon>Guillardia</taxon>
    </lineage>
</organism>
<gene>
    <name evidence="1" type="ORF">GUITHDRAFT_114604</name>
</gene>
<dbReference type="KEGG" id="gtt:GUITHDRAFT_114604"/>